<dbReference type="Proteomes" id="UP001193035">
    <property type="component" value="Unassembled WGS sequence"/>
</dbReference>
<keyword evidence="3" id="KW-1185">Reference proteome</keyword>
<evidence type="ECO:0000256" key="1">
    <source>
        <dbReference type="SAM" id="Phobius"/>
    </source>
</evidence>
<evidence type="ECO:0000313" key="3">
    <source>
        <dbReference type="Proteomes" id="UP001193035"/>
    </source>
</evidence>
<evidence type="ECO:0000313" key="2">
    <source>
        <dbReference type="EMBL" id="TMV07115.1"/>
    </source>
</evidence>
<accession>A0ABY2WX84</accession>
<feature type="transmembrane region" description="Helical" evidence="1">
    <location>
        <begin position="37"/>
        <end position="67"/>
    </location>
</feature>
<keyword evidence="1" id="KW-0472">Membrane</keyword>
<comment type="caution">
    <text evidence="2">The sequence shown here is derived from an EMBL/GenBank/DDBJ whole genome shotgun (WGS) entry which is preliminary data.</text>
</comment>
<sequence length="111" mass="12180">MLSLTYIAACVLAAYAGIRFVVWAIKRSLPVPLGAFMWIRFFFWWTLSVLASVAVYACAILVLVSAIPGLKELGDRLDSAVLMLGAVILSAPYWVGVVKGIDLQTSRRWSS</sequence>
<dbReference type="RefSeq" id="WP_138843069.1">
    <property type="nucleotide sequence ID" value="NZ_VCPD01000004.1"/>
</dbReference>
<name>A0ABY2WX84_9RHOB</name>
<keyword evidence="1" id="KW-1133">Transmembrane helix</keyword>
<feature type="transmembrane region" description="Helical" evidence="1">
    <location>
        <begin position="6"/>
        <end position="25"/>
    </location>
</feature>
<reference evidence="2 3" key="1">
    <citation type="submission" date="2019-05" db="EMBL/GenBank/DDBJ databases">
        <title>Ruegeria sp. nov., isolated from tidal flat.</title>
        <authorList>
            <person name="Kim W."/>
        </authorList>
    </citation>
    <scope>NUCLEOTIDE SEQUENCE [LARGE SCALE GENOMIC DNA]</scope>
    <source>
        <strain evidence="2 3">CAU 1488</strain>
    </source>
</reference>
<gene>
    <name evidence="2" type="ORF">FGK63_13460</name>
</gene>
<protein>
    <submittedName>
        <fullName evidence="2">Uncharacterized protein</fullName>
    </submittedName>
</protein>
<proteinExistence type="predicted"/>
<organism evidence="2 3">
    <name type="scientific">Ruegeria sediminis</name>
    <dbReference type="NCBI Taxonomy" id="2583820"/>
    <lineage>
        <taxon>Bacteria</taxon>
        <taxon>Pseudomonadati</taxon>
        <taxon>Pseudomonadota</taxon>
        <taxon>Alphaproteobacteria</taxon>
        <taxon>Rhodobacterales</taxon>
        <taxon>Roseobacteraceae</taxon>
        <taxon>Ruegeria</taxon>
    </lineage>
</organism>
<feature type="transmembrane region" description="Helical" evidence="1">
    <location>
        <begin position="79"/>
        <end position="98"/>
    </location>
</feature>
<dbReference type="EMBL" id="VCPD01000004">
    <property type="protein sequence ID" value="TMV07115.1"/>
    <property type="molecule type" value="Genomic_DNA"/>
</dbReference>
<keyword evidence="1" id="KW-0812">Transmembrane</keyword>